<evidence type="ECO:0000313" key="1">
    <source>
        <dbReference type="EnsemblPlants" id="OBART03G04640.3"/>
    </source>
</evidence>
<reference evidence="1" key="2">
    <citation type="submission" date="2015-03" db="UniProtKB">
        <authorList>
            <consortium name="EnsemblPlants"/>
        </authorList>
    </citation>
    <scope>IDENTIFICATION</scope>
</reference>
<evidence type="ECO:0000313" key="2">
    <source>
        <dbReference type="Proteomes" id="UP000026960"/>
    </source>
</evidence>
<sequence>MPLGRTEGVDQDCSVKEQNVLNISTACLQIICLHGERLERDPHPELIEVAK</sequence>
<dbReference type="HOGENOM" id="CLU_3109574_0_0_1"/>
<dbReference type="AlphaFoldDB" id="A0A0D3FE50"/>
<dbReference type="EnsemblPlants" id="OBART03G04640.3">
    <property type="protein sequence ID" value="OBART03G04640.3"/>
    <property type="gene ID" value="OBART03G04640"/>
</dbReference>
<dbReference type="Proteomes" id="UP000026960">
    <property type="component" value="Chromosome 3"/>
</dbReference>
<organism evidence="1">
    <name type="scientific">Oryza barthii</name>
    <dbReference type="NCBI Taxonomy" id="65489"/>
    <lineage>
        <taxon>Eukaryota</taxon>
        <taxon>Viridiplantae</taxon>
        <taxon>Streptophyta</taxon>
        <taxon>Embryophyta</taxon>
        <taxon>Tracheophyta</taxon>
        <taxon>Spermatophyta</taxon>
        <taxon>Magnoliopsida</taxon>
        <taxon>Liliopsida</taxon>
        <taxon>Poales</taxon>
        <taxon>Poaceae</taxon>
        <taxon>BOP clade</taxon>
        <taxon>Oryzoideae</taxon>
        <taxon>Oryzeae</taxon>
        <taxon>Oryzinae</taxon>
        <taxon>Oryza</taxon>
    </lineage>
</organism>
<dbReference type="Gramene" id="OBART03G04640.3">
    <property type="protein sequence ID" value="OBART03G04640.3"/>
    <property type="gene ID" value="OBART03G04640"/>
</dbReference>
<accession>A0A0D3FE50</accession>
<protein>
    <submittedName>
        <fullName evidence="1">Flavin-containing monooxygenase</fullName>
    </submittedName>
</protein>
<proteinExistence type="predicted"/>
<reference evidence="1" key="1">
    <citation type="journal article" date="2009" name="Rice">
        <title>De Novo Next Generation Sequencing of Plant Genomes.</title>
        <authorList>
            <person name="Rounsley S."/>
            <person name="Marri P.R."/>
            <person name="Yu Y."/>
            <person name="He R."/>
            <person name="Sisneros N."/>
            <person name="Goicoechea J.L."/>
            <person name="Lee S.J."/>
            <person name="Angelova A."/>
            <person name="Kudrna D."/>
            <person name="Luo M."/>
            <person name="Affourtit J."/>
            <person name="Desany B."/>
            <person name="Knight J."/>
            <person name="Niazi F."/>
            <person name="Egholm M."/>
            <person name="Wing R.A."/>
        </authorList>
    </citation>
    <scope>NUCLEOTIDE SEQUENCE [LARGE SCALE GENOMIC DNA]</scope>
    <source>
        <strain evidence="1">cv. IRGC 105608</strain>
    </source>
</reference>
<name>A0A0D3FE50_9ORYZ</name>
<keyword evidence="2" id="KW-1185">Reference proteome</keyword>